<dbReference type="InterPro" id="IPR025348">
    <property type="entry name" value="DUF4252"/>
</dbReference>
<feature type="signal peptide" evidence="1">
    <location>
        <begin position="1"/>
        <end position="20"/>
    </location>
</feature>
<sequence length="184" mass="21061">MKKYLTIIILALLVSCQNQQSVQEYLVEKQNDPAFKTMSLTPDILLASYDGLSEEQIKTVKKIKSVNFAYLSHDDQKFTSESETLENIIKLESYESLMRMNDGSQKMNLLYLGEPEDIDELLFYGKSENFGMILSRVNSKELEPNDMVKIVKILEKLELDQVGDFMESIISENKNGNQSKNVSI</sequence>
<protein>
    <recommendedName>
        <fullName evidence="4">DUF4252 domain-containing protein</fullName>
    </recommendedName>
</protein>
<evidence type="ECO:0000256" key="1">
    <source>
        <dbReference type="SAM" id="SignalP"/>
    </source>
</evidence>
<keyword evidence="1" id="KW-0732">Signal</keyword>
<dbReference type="STRING" id="908615.SAMN05421540_10328"/>
<dbReference type="Proteomes" id="UP000198820">
    <property type="component" value="Unassembled WGS sequence"/>
</dbReference>
<organism evidence="2 3">
    <name type="scientific">Psychroflexus halocasei</name>
    <dbReference type="NCBI Taxonomy" id="908615"/>
    <lineage>
        <taxon>Bacteria</taxon>
        <taxon>Pseudomonadati</taxon>
        <taxon>Bacteroidota</taxon>
        <taxon>Flavobacteriia</taxon>
        <taxon>Flavobacteriales</taxon>
        <taxon>Flavobacteriaceae</taxon>
        <taxon>Psychroflexus</taxon>
    </lineage>
</organism>
<dbReference type="PROSITE" id="PS51257">
    <property type="entry name" value="PROKAR_LIPOPROTEIN"/>
    <property type="match status" value="1"/>
</dbReference>
<evidence type="ECO:0008006" key="4">
    <source>
        <dbReference type="Google" id="ProtNLM"/>
    </source>
</evidence>
<accession>A0A1H3Y6B6</accession>
<evidence type="ECO:0000313" key="3">
    <source>
        <dbReference type="Proteomes" id="UP000198820"/>
    </source>
</evidence>
<evidence type="ECO:0000313" key="2">
    <source>
        <dbReference type="EMBL" id="SEA06378.1"/>
    </source>
</evidence>
<keyword evidence="3" id="KW-1185">Reference proteome</keyword>
<name>A0A1H3Y6B6_9FLAO</name>
<dbReference type="RefSeq" id="WP_093240169.1">
    <property type="nucleotide sequence ID" value="NZ_FNQF01000003.1"/>
</dbReference>
<gene>
    <name evidence="2" type="ORF">SAMN05421540_10328</name>
</gene>
<dbReference type="Pfam" id="PF14060">
    <property type="entry name" value="DUF4252"/>
    <property type="match status" value="1"/>
</dbReference>
<dbReference type="EMBL" id="FNQF01000003">
    <property type="protein sequence ID" value="SEA06378.1"/>
    <property type="molecule type" value="Genomic_DNA"/>
</dbReference>
<proteinExistence type="predicted"/>
<dbReference type="AlphaFoldDB" id="A0A1H3Y6B6"/>
<reference evidence="2 3" key="1">
    <citation type="submission" date="2016-10" db="EMBL/GenBank/DDBJ databases">
        <authorList>
            <person name="de Groot N.N."/>
        </authorList>
    </citation>
    <scope>NUCLEOTIDE SEQUENCE [LARGE SCALE GENOMIC DNA]</scope>
    <source>
        <strain evidence="2 3">DSM 23581</strain>
    </source>
</reference>
<feature type="chain" id="PRO_5011633407" description="DUF4252 domain-containing protein" evidence="1">
    <location>
        <begin position="21"/>
        <end position="184"/>
    </location>
</feature>